<proteinExistence type="predicted"/>
<keyword evidence="3" id="KW-1185">Reference proteome</keyword>
<dbReference type="InParanoid" id="A0A2J7NKH7"/>
<sequence length="305" mass="35288">MMLKEVRDLKPNYDVESLRKCQLTELLKILLAFVMEKEAEMFHMLQKQMNEIHTQTSESEKEYDDKDRHKDCCVRELEAEVKKSEVVTEPAENLVLKKQLEEGLEKQRELAKENENLAIHITGLREEVNKLVTEITNLTKSINILVAEKHGINVPVCIEDCEIEDLKRQQDRCLHEKTTLVADCKCMQEQQDVICSEHEHRSPIIKKESCLESLHSGSQLLSVGVADSMTQDCRMEVSEEENLKEQLEICMEQKIALDDENEQLVTRIRGLENMLGIYCMDNDSLQKSNEALEEDMKKLVLELSV</sequence>
<feature type="coiled-coil region" evidence="1">
    <location>
        <begin position="97"/>
        <end position="141"/>
    </location>
</feature>
<evidence type="ECO:0000313" key="2">
    <source>
        <dbReference type="EMBL" id="PNE09480.1"/>
    </source>
</evidence>
<evidence type="ECO:0000256" key="1">
    <source>
        <dbReference type="SAM" id="Coils"/>
    </source>
</evidence>
<feature type="coiled-coil region" evidence="1">
    <location>
        <begin position="240"/>
        <end position="302"/>
    </location>
</feature>
<reference evidence="2 3" key="1">
    <citation type="submission" date="2017-12" db="EMBL/GenBank/DDBJ databases">
        <title>Hemimetabolous genomes reveal molecular basis of termite eusociality.</title>
        <authorList>
            <person name="Harrison M.C."/>
            <person name="Jongepier E."/>
            <person name="Robertson H.M."/>
            <person name="Arning N."/>
            <person name="Bitard-Feildel T."/>
            <person name="Chao H."/>
            <person name="Childers C.P."/>
            <person name="Dinh H."/>
            <person name="Doddapaneni H."/>
            <person name="Dugan S."/>
            <person name="Gowin J."/>
            <person name="Greiner C."/>
            <person name="Han Y."/>
            <person name="Hu H."/>
            <person name="Hughes D.S.T."/>
            <person name="Huylmans A.-K."/>
            <person name="Kemena C."/>
            <person name="Kremer L.P.M."/>
            <person name="Lee S.L."/>
            <person name="Lopez-Ezquerra A."/>
            <person name="Mallet L."/>
            <person name="Monroy-Kuhn J.M."/>
            <person name="Moser A."/>
            <person name="Murali S.C."/>
            <person name="Muzny D.M."/>
            <person name="Otani S."/>
            <person name="Piulachs M.-D."/>
            <person name="Poelchau M."/>
            <person name="Qu J."/>
            <person name="Schaub F."/>
            <person name="Wada-Katsumata A."/>
            <person name="Worley K.C."/>
            <person name="Xie Q."/>
            <person name="Ylla G."/>
            <person name="Poulsen M."/>
            <person name="Gibbs R.A."/>
            <person name="Schal C."/>
            <person name="Richards S."/>
            <person name="Belles X."/>
            <person name="Korb J."/>
            <person name="Bornberg-Bauer E."/>
        </authorList>
    </citation>
    <scope>NUCLEOTIDE SEQUENCE [LARGE SCALE GENOMIC DNA]</scope>
    <source>
        <tissue evidence="2">Whole body</tissue>
    </source>
</reference>
<name>A0A2J7NKH7_9NEOP</name>
<accession>A0A2J7NKH7</accession>
<keyword evidence="1" id="KW-0175">Coiled coil</keyword>
<dbReference type="AlphaFoldDB" id="A0A2J7NKH7"/>
<dbReference type="Proteomes" id="UP000235965">
    <property type="component" value="Unassembled WGS sequence"/>
</dbReference>
<protein>
    <submittedName>
        <fullName evidence="2">Uncharacterized protein</fullName>
    </submittedName>
</protein>
<dbReference type="EMBL" id="NEVH01052707">
    <property type="protein sequence ID" value="PNE09480.1"/>
    <property type="molecule type" value="Genomic_DNA"/>
</dbReference>
<organism evidence="2 3">
    <name type="scientific">Cryptotermes secundus</name>
    <dbReference type="NCBI Taxonomy" id="105785"/>
    <lineage>
        <taxon>Eukaryota</taxon>
        <taxon>Metazoa</taxon>
        <taxon>Ecdysozoa</taxon>
        <taxon>Arthropoda</taxon>
        <taxon>Hexapoda</taxon>
        <taxon>Insecta</taxon>
        <taxon>Pterygota</taxon>
        <taxon>Neoptera</taxon>
        <taxon>Polyneoptera</taxon>
        <taxon>Dictyoptera</taxon>
        <taxon>Blattodea</taxon>
        <taxon>Blattoidea</taxon>
        <taxon>Termitoidae</taxon>
        <taxon>Kalotermitidae</taxon>
        <taxon>Cryptotermitinae</taxon>
        <taxon>Cryptotermes</taxon>
    </lineage>
</organism>
<comment type="caution">
    <text evidence="2">The sequence shown here is derived from an EMBL/GenBank/DDBJ whole genome shotgun (WGS) entry which is preliminary data.</text>
</comment>
<feature type="non-terminal residue" evidence="2">
    <location>
        <position position="305"/>
    </location>
</feature>
<gene>
    <name evidence="2" type="ORF">B7P43_G00025</name>
</gene>
<evidence type="ECO:0000313" key="3">
    <source>
        <dbReference type="Proteomes" id="UP000235965"/>
    </source>
</evidence>